<dbReference type="Proteomes" id="UP001303473">
    <property type="component" value="Unassembled WGS sequence"/>
</dbReference>
<evidence type="ECO:0000313" key="1">
    <source>
        <dbReference type="EMBL" id="KAK3933585.1"/>
    </source>
</evidence>
<dbReference type="AlphaFoldDB" id="A0AAN6MV28"/>
<keyword evidence="2" id="KW-1185">Reference proteome</keyword>
<gene>
    <name evidence="1" type="ORF">QBC46DRAFT_432929</name>
</gene>
<organism evidence="1 2">
    <name type="scientific">Diplogelasinospora grovesii</name>
    <dbReference type="NCBI Taxonomy" id="303347"/>
    <lineage>
        <taxon>Eukaryota</taxon>
        <taxon>Fungi</taxon>
        <taxon>Dikarya</taxon>
        <taxon>Ascomycota</taxon>
        <taxon>Pezizomycotina</taxon>
        <taxon>Sordariomycetes</taxon>
        <taxon>Sordariomycetidae</taxon>
        <taxon>Sordariales</taxon>
        <taxon>Diplogelasinosporaceae</taxon>
        <taxon>Diplogelasinospora</taxon>
    </lineage>
</organism>
<name>A0AAN6MV28_9PEZI</name>
<reference evidence="2" key="1">
    <citation type="journal article" date="2023" name="Mol. Phylogenet. Evol.">
        <title>Genome-scale phylogeny and comparative genomics of the fungal order Sordariales.</title>
        <authorList>
            <person name="Hensen N."/>
            <person name="Bonometti L."/>
            <person name="Westerberg I."/>
            <person name="Brannstrom I.O."/>
            <person name="Guillou S."/>
            <person name="Cros-Aarteil S."/>
            <person name="Calhoun S."/>
            <person name="Haridas S."/>
            <person name="Kuo A."/>
            <person name="Mondo S."/>
            <person name="Pangilinan J."/>
            <person name="Riley R."/>
            <person name="LaButti K."/>
            <person name="Andreopoulos B."/>
            <person name="Lipzen A."/>
            <person name="Chen C."/>
            <person name="Yan M."/>
            <person name="Daum C."/>
            <person name="Ng V."/>
            <person name="Clum A."/>
            <person name="Steindorff A."/>
            <person name="Ohm R.A."/>
            <person name="Martin F."/>
            <person name="Silar P."/>
            <person name="Natvig D.O."/>
            <person name="Lalanne C."/>
            <person name="Gautier V."/>
            <person name="Ament-Velasquez S.L."/>
            <person name="Kruys A."/>
            <person name="Hutchinson M.I."/>
            <person name="Powell A.J."/>
            <person name="Barry K."/>
            <person name="Miller A.N."/>
            <person name="Grigoriev I.V."/>
            <person name="Debuchy R."/>
            <person name="Gladieux P."/>
            <person name="Hiltunen Thoren M."/>
            <person name="Johannesson H."/>
        </authorList>
    </citation>
    <scope>NUCLEOTIDE SEQUENCE [LARGE SCALE GENOMIC DNA]</scope>
    <source>
        <strain evidence="2">CBS 340.73</strain>
    </source>
</reference>
<sequence length="231" mass="26492">MYERIQPWGGLLELLQQVPLHPPSHRPTGERGDTMRHAKTRKAIKRQAFHPRYSMTASVVVHGVGDRTMPRRNRTMDKTSTAVIQLPQLCFPSEDADSAFRLLNLKNPRDWPPTLCQRSIRAGISTSAYRRTCLTELQSSSRILGFRLEACLETSSSPSCDPLFSTVVKKKALNWLWKKSSGEERKERLEVSIRLQYIHVISGRRMEVTEIDYTEVAEVSDTPPQLEKLYK</sequence>
<accession>A0AAN6MV28</accession>
<dbReference type="EMBL" id="MU854121">
    <property type="protein sequence ID" value="KAK3933585.1"/>
    <property type="molecule type" value="Genomic_DNA"/>
</dbReference>
<protein>
    <submittedName>
        <fullName evidence="1">Uncharacterized protein</fullName>
    </submittedName>
</protein>
<comment type="caution">
    <text evidence="1">The sequence shown here is derived from an EMBL/GenBank/DDBJ whole genome shotgun (WGS) entry which is preliminary data.</text>
</comment>
<proteinExistence type="predicted"/>
<evidence type="ECO:0000313" key="2">
    <source>
        <dbReference type="Proteomes" id="UP001303473"/>
    </source>
</evidence>